<gene>
    <name evidence="1" type="ORF">EDC44_12819</name>
</gene>
<protein>
    <submittedName>
        <fullName evidence="1">Uncharacterized protein</fullName>
    </submittedName>
</protein>
<dbReference type="Proteomes" id="UP000295763">
    <property type="component" value="Unassembled WGS sequence"/>
</dbReference>
<keyword evidence="2" id="KW-1185">Reference proteome</keyword>
<dbReference type="RefSeq" id="WP_131978620.1">
    <property type="nucleotide sequence ID" value="NZ_SLYB01000028.1"/>
</dbReference>
<proteinExistence type="predicted"/>
<dbReference type="OrthoDB" id="4318869at2"/>
<reference evidence="1 2" key="1">
    <citation type="submission" date="2019-03" db="EMBL/GenBank/DDBJ databases">
        <title>Genomic Encyclopedia of Type Strains, Phase IV (KMG-IV): sequencing the most valuable type-strain genomes for metagenomic binning, comparative biology and taxonomic classification.</title>
        <authorList>
            <person name="Goeker M."/>
        </authorList>
    </citation>
    <scope>NUCLEOTIDE SEQUENCE [LARGE SCALE GENOMIC DNA]</scope>
    <source>
        <strain evidence="1 2">DSM 28404</strain>
    </source>
</reference>
<evidence type="ECO:0000313" key="1">
    <source>
        <dbReference type="EMBL" id="TCP92066.1"/>
    </source>
</evidence>
<dbReference type="EMBL" id="SLYB01000028">
    <property type="protein sequence ID" value="TCP92066.1"/>
    <property type="molecule type" value="Genomic_DNA"/>
</dbReference>
<name>A0A4R2SUA4_9PAST</name>
<dbReference type="AlphaFoldDB" id="A0A4R2SUA4"/>
<evidence type="ECO:0000313" key="2">
    <source>
        <dbReference type="Proteomes" id="UP000295763"/>
    </source>
</evidence>
<comment type="caution">
    <text evidence="1">The sequence shown here is derived from an EMBL/GenBank/DDBJ whole genome shotgun (WGS) entry which is preliminary data.</text>
</comment>
<organism evidence="1 2">
    <name type="scientific">Cricetibacter osteomyelitidis</name>
    <dbReference type="NCBI Taxonomy" id="1521931"/>
    <lineage>
        <taxon>Bacteria</taxon>
        <taxon>Pseudomonadati</taxon>
        <taxon>Pseudomonadota</taxon>
        <taxon>Gammaproteobacteria</taxon>
        <taxon>Pasteurellales</taxon>
        <taxon>Pasteurellaceae</taxon>
        <taxon>Cricetibacter</taxon>
    </lineage>
</organism>
<sequence>MRFKEIYHNSEYNFSLGVDTITNRFFLSFPVTTGVVDYEEHYFIPKVMIEKYPLNIETILIFLEQCKKRKQDRFLIIKPGWNRGTPYS</sequence>
<accession>A0A4R2SUA4</accession>